<feature type="transmembrane region" description="Helical" evidence="6">
    <location>
        <begin position="135"/>
        <end position="153"/>
    </location>
</feature>
<dbReference type="InterPro" id="IPR000620">
    <property type="entry name" value="EamA_dom"/>
</dbReference>
<name>A0ABN0V3D9_9ACTN</name>
<comment type="similarity">
    <text evidence="2">Belongs to the EamA transporter family.</text>
</comment>
<comment type="subcellular location">
    <subcellularLocation>
        <location evidence="1">Membrane</location>
        <topology evidence="1">Multi-pass membrane protein</topology>
    </subcellularLocation>
</comment>
<keyword evidence="9" id="KW-1185">Reference proteome</keyword>
<evidence type="ECO:0000256" key="5">
    <source>
        <dbReference type="ARBA" id="ARBA00023136"/>
    </source>
</evidence>
<proteinExistence type="inferred from homology"/>
<evidence type="ECO:0000256" key="4">
    <source>
        <dbReference type="ARBA" id="ARBA00022989"/>
    </source>
</evidence>
<feature type="transmembrane region" description="Helical" evidence="6">
    <location>
        <begin position="21"/>
        <end position="42"/>
    </location>
</feature>
<keyword evidence="5 6" id="KW-0472">Membrane</keyword>
<dbReference type="InterPro" id="IPR037185">
    <property type="entry name" value="EmrE-like"/>
</dbReference>
<feature type="transmembrane region" description="Helical" evidence="6">
    <location>
        <begin position="196"/>
        <end position="215"/>
    </location>
</feature>
<evidence type="ECO:0000259" key="7">
    <source>
        <dbReference type="Pfam" id="PF00892"/>
    </source>
</evidence>
<protein>
    <submittedName>
        <fullName evidence="8">DMT family transporter</fullName>
    </submittedName>
</protein>
<feature type="domain" description="EamA" evidence="7">
    <location>
        <begin position="19"/>
        <end position="149"/>
    </location>
</feature>
<gene>
    <name evidence="8" type="ORF">GCM10010302_08770</name>
</gene>
<reference evidence="8 9" key="1">
    <citation type="journal article" date="2019" name="Int. J. Syst. Evol. Microbiol.">
        <title>The Global Catalogue of Microorganisms (GCM) 10K type strain sequencing project: providing services to taxonomists for standard genome sequencing and annotation.</title>
        <authorList>
            <consortium name="The Broad Institute Genomics Platform"/>
            <consortium name="The Broad Institute Genome Sequencing Center for Infectious Disease"/>
            <person name="Wu L."/>
            <person name="Ma J."/>
        </authorList>
    </citation>
    <scope>NUCLEOTIDE SEQUENCE [LARGE SCALE GENOMIC DNA]</scope>
    <source>
        <strain evidence="8 9">JCM 4505</strain>
    </source>
</reference>
<feature type="transmembrane region" description="Helical" evidence="6">
    <location>
        <begin position="109"/>
        <end position="128"/>
    </location>
</feature>
<keyword evidence="3 6" id="KW-0812">Transmembrane</keyword>
<dbReference type="Proteomes" id="UP001501867">
    <property type="component" value="Unassembled WGS sequence"/>
</dbReference>
<accession>A0ABN0V3D9</accession>
<evidence type="ECO:0000256" key="6">
    <source>
        <dbReference type="SAM" id="Phobius"/>
    </source>
</evidence>
<sequence>METAVPKGKAPRRIDGRTLGILLGALGVLCFSFTLPATKFAVREFHPVLVAAGRTVLAFPLAAGYLLRAGGARPPARALKKIGFLVFGNVVGFPLFTAFALVYGSSANAAVILGLMPLATAVMASFRGDERPTRAFWACAVGGALAVMSFSLARNGLQPPAPGDVFTALAVVTGSLGYAEGAALTREHGAIRAISWGIVFGMPLALTTCVVTWIVTHQRLDGLTLPGASGFLYVALVSSFLAFIPWNTGLARGGVARVSQVQLLQPLLTLAWSALLLGEHVSAWAMAVSLLVLLFVLGAARTKTPRDRPPTA</sequence>
<dbReference type="PANTHER" id="PTHR32322:SF2">
    <property type="entry name" value="EAMA DOMAIN-CONTAINING PROTEIN"/>
    <property type="match status" value="1"/>
</dbReference>
<feature type="transmembrane region" description="Helical" evidence="6">
    <location>
        <begin position="227"/>
        <end position="246"/>
    </location>
</feature>
<dbReference type="InterPro" id="IPR050638">
    <property type="entry name" value="AA-Vitamin_Transporters"/>
</dbReference>
<feature type="domain" description="EamA" evidence="7">
    <location>
        <begin position="162"/>
        <end position="297"/>
    </location>
</feature>
<feature type="transmembrane region" description="Helical" evidence="6">
    <location>
        <begin position="82"/>
        <end position="103"/>
    </location>
</feature>
<dbReference type="EMBL" id="BAAABV010000006">
    <property type="protein sequence ID" value="GAA0273416.1"/>
    <property type="molecule type" value="Genomic_DNA"/>
</dbReference>
<dbReference type="Pfam" id="PF00892">
    <property type="entry name" value="EamA"/>
    <property type="match status" value="2"/>
</dbReference>
<dbReference type="RefSeq" id="WP_344152621.1">
    <property type="nucleotide sequence ID" value="NZ_BAAABV010000006.1"/>
</dbReference>
<comment type="caution">
    <text evidence="8">The sequence shown here is derived from an EMBL/GenBank/DDBJ whole genome shotgun (WGS) entry which is preliminary data.</text>
</comment>
<organism evidence="8 9">
    <name type="scientific">Streptomyces polychromogenes</name>
    <dbReference type="NCBI Taxonomy" id="67342"/>
    <lineage>
        <taxon>Bacteria</taxon>
        <taxon>Bacillati</taxon>
        <taxon>Actinomycetota</taxon>
        <taxon>Actinomycetes</taxon>
        <taxon>Kitasatosporales</taxon>
        <taxon>Streptomycetaceae</taxon>
        <taxon>Streptomyces</taxon>
    </lineage>
</organism>
<evidence type="ECO:0000256" key="3">
    <source>
        <dbReference type="ARBA" id="ARBA00022692"/>
    </source>
</evidence>
<evidence type="ECO:0000256" key="2">
    <source>
        <dbReference type="ARBA" id="ARBA00007362"/>
    </source>
</evidence>
<dbReference type="SUPFAM" id="SSF103481">
    <property type="entry name" value="Multidrug resistance efflux transporter EmrE"/>
    <property type="match status" value="2"/>
</dbReference>
<evidence type="ECO:0000256" key="1">
    <source>
        <dbReference type="ARBA" id="ARBA00004141"/>
    </source>
</evidence>
<feature type="transmembrane region" description="Helical" evidence="6">
    <location>
        <begin position="48"/>
        <end position="70"/>
    </location>
</feature>
<evidence type="ECO:0000313" key="9">
    <source>
        <dbReference type="Proteomes" id="UP001501867"/>
    </source>
</evidence>
<keyword evidence="4 6" id="KW-1133">Transmembrane helix</keyword>
<feature type="transmembrane region" description="Helical" evidence="6">
    <location>
        <begin position="281"/>
        <end position="300"/>
    </location>
</feature>
<evidence type="ECO:0000313" key="8">
    <source>
        <dbReference type="EMBL" id="GAA0273416.1"/>
    </source>
</evidence>
<dbReference type="PANTHER" id="PTHR32322">
    <property type="entry name" value="INNER MEMBRANE TRANSPORTER"/>
    <property type="match status" value="1"/>
</dbReference>